<sequence length="259" mass="28102">MISGSSPSEDQFSFEPSPPLRVKRRDAPASDWDVNVNKIVTSVITEMNDKKDEDGRRLGDSDMGKADASSPSVSAAARSFASASSCPSGGGSGSTISTNPCEGLRLGPHTPPLPASPTEPRPVLQASSFFGDPFSQYMEDRMAQFRPTPSQNNIERALNFGHPYQLTGETERGRKTVRQPKTGTSAFVTDPNSSYSFLAYNQTRPAAEMTQMTEMTQVMGLANTAPEPQPLVMEYTPEAIPVLDSKREELESANCWCLL</sequence>
<organism evidence="1 2">
    <name type="scientific">Clavispora lusitaniae</name>
    <name type="common">Candida lusitaniae</name>
    <dbReference type="NCBI Taxonomy" id="36911"/>
    <lineage>
        <taxon>Eukaryota</taxon>
        <taxon>Fungi</taxon>
        <taxon>Dikarya</taxon>
        <taxon>Ascomycota</taxon>
        <taxon>Saccharomycotina</taxon>
        <taxon>Pichiomycetes</taxon>
        <taxon>Metschnikowiaceae</taxon>
        <taxon>Clavispora</taxon>
    </lineage>
</organism>
<dbReference type="Proteomes" id="UP000326582">
    <property type="component" value="Chromosome 2"/>
</dbReference>
<accession>A0ACD0WHS0</accession>
<name>A0ACD0WHS0_CLALS</name>
<protein>
    <submittedName>
        <fullName evidence="1">Uncharacterized protein</fullName>
    </submittedName>
</protein>
<keyword evidence="2" id="KW-1185">Reference proteome</keyword>
<dbReference type="EMBL" id="CP038485">
    <property type="protein sequence ID" value="QFZ26870.1"/>
    <property type="molecule type" value="Genomic_DNA"/>
</dbReference>
<evidence type="ECO:0000313" key="2">
    <source>
        <dbReference type="Proteomes" id="UP000326582"/>
    </source>
</evidence>
<reference evidence="2" key="1">
    <citation type="journal article" date="2019" name="MBio">
        <title>Comparative genomics for the elucidation of multidrug resistance (MDR) in Candida lusitaniae.</title>
        <authorList>
            <person name="Kannan A."/>
            <person name="Asner S.A."/>
            <person name="Trachsel E."/>
            <person name="Kelly S."/>
            <person name="Parker J."/>
            <person name="Sanglard D."/>
        </authorList>
    </citation>
    <scope>NUCLEOTIDE SEQUENCE [LARGE SCALE GENOMIC DNA]</scope>
    <source>
        <strain evidence="2">P1</strain>
    </source>
</reference>
<proteinExistence type="predicted"/>
<evidence type="ECO:0000313" key="1">
    <source>
        <dbReference type="EMBL" id="QFZ26870.1"/>
    </source>
</evidence>
<gene>
    <name evidence="1" type="ORF">EJF14_20790</name>
</gene>